<reference evidence="3" key="1">
    <citation type="journal article" date="2019" name="Int. J. Syst. Evol. Microbiol.">
        <title>The Global Catalogue of Microorganisms (GCM) 10K type strain sequencing project: providing services to taxonomists for standard genome sequencing and annotation.</title>
        <authorList>
            <consortium name="The Broad Institute Genomics Platform"/>
            <consortium name="The Broad Institute Genome Sequencing Center for Infectious Disease"/>
            <person name="Wu L."/>
            <person name="Ma J."/>
        </authorList>
    </citation>
    <scope>NUCLEOTIDE SEQUENCE [LARGE SCALE GENOMIC DNA]</scope>
    <source>
        <strain evidence="3">CGMCC 4.6997</strain>
    </source>
</reference>
<sequence length="138" mass="14862">MSGSAAPSSRSRPRRVRSTTETLLSIVLVLEAILLFFVVLVLFGLKTLSPAAAFGGGAAFVVMILVTIALLRWPVGMALGWIVQAALISLGLLNPVIYVVGAGFAAFWIWCFVRARQIDRRRREYLAAASTPSEGDTP</sequence>
<keyword evidence="1" id="KW-0812">Transmembrane</keyword>
<dbReference type="RefSeq" id="WP_386739596.1">
    <property type="nucleotide sequence ID" value="NZ_JBHSMG010000001.1"/>
</dbReference>
<dbReference type="EMBL" id="JBHSMG010000001">
    <property type="protein sequence ID" value="MFC5501935.1"/>
    <property type="molecule type" value="Genomic_DNA"/>
</dbReference>
<dbReference type="Proteomes" id="UP001596039">
    <property type="component" value="Unassembled WGS sequence"/>
</dbReference>
<feature type="transmembrane region" description="Helical" evidence="1">
    <location>
        <begin position="81"/>
        <end position="113"/>
    </location>
</feature>
<gene>
    <name evidence="2" type="ORF">ACFPJ4_06735</name>
</gene>
<comment type="caution">
    <text evidence="2">The sequence shown here is derived from an EMBL/GenBank/DDBJ whole genome shotgun (WGS) entry which is preliminary data.</text>
</comment>
<protein>
    <submittedName>
        <fullName evidence="2">DUF4233 domain-containing protein</fullName>
    </submittedName>
</protein>
<dbReference type="InterPro" id="IPR025327">
    <property type="entry name" value="DUF4233"/>
</dbReference>
<keyword evidence="1" id="KW-1133">Transmembrane helix</keyword>
<organism evidence="2 3">
    <name type="scientific">Lysinimonas soli</name>
    <dbReference type="NCBI Taxonomy" id="1074233"/>
    <lineage>
        <taxon>Bacteria</taxon>
        <taxon>Bacillati</taxon>
        <taxon>Actinomycetota</taxon>
        <taxon>Actinomycetes</taxon>
        <taxon>Micrococcales</taxon>
        <taxon>Microbacteriaceae</taxon>
        <taxon>Lysinimonas</taxon>
    </lineage>
</organism>
<evidence type="ECO:0000313" key="3">
    <source>
        <dbReference type="Proteomes" id="UP001596039"/>
    </source>
</evidence>
<keyword evidence="3" id="KW-1185">Reference proteome</keyword>
<feature type="transmembrane region" description="Helical" evidence="1">
    <location>
        <begin position="23"/>
        <end position="45"/>
    </location>
</feature>
<evidence type="ECO:0000313" key="2">
    <source>
        <dbReference type="EMBL" id="MFC5501935.1"/>
    </source>
</evidence>
<dbReference type="Pfam" id="PF14017">
    <property type="entry name" value="DUF4233"/>
    <property type="match status" value="1"/>
</dbReference>
<feature type="transmembrane region" description="Helical" evidence="1">
    <location>
        <begin position="52"/>
        <end position="75"/>
    </location>
</feature>
<name>A0ABW0NN19_9MICO</name>
<keyword evidence="1" id="KW-0472">Membrane</keyword>
<proteinExistence type="predicted"/>
<evidence type="ECO:0000256" key="1">
    <source>
        <dbReference type="SAM" id="Phobius"/>
    </source>
</evidence>
<accession>A0ABW0NN19</accession>